<reference evidence="2" key="1">
    <citation type="journal article" date="2019" name="Int. J. Syst. Evol. Microbiol.">
        <title>The Global Catalogue of Microorganisms (GCM) 10K type strain sequencing project: providing services to taxonomists for standard genome sequencing and annotation.</title>
        <authorList>
            <consortium name="The Broad Institute Genomics Platform"/>
            <consortium name="The Broad Institute Genome Sequencing Center for Infectious Disease"/>
            <person name="Wu L."/>
            <person name="Ma J."/>
        </authorList>
    </citation>
    <scope>NUCLEOTIDE SEQUENCE [LARGE SCALE GENOMIC DNA]</scope>
    <source>
        <strain evidence="2">CGMCC 1.12922</strain>
    </source>
</reference>
<gene>
    <name evidence="1" type="ORF">GCM10011358_00080</name>
</gene>
<name>A0ABQ1QAE2_9RHOB</name>
<organism evidence="1 2">
    <name type="scientific">Sinisalibacter lacisalsi</name>
    <dbReference type="NCBI Taxonomy" id="1526570"/>
    <lineage>
        <taxon>Bacteria</taxon>
        <taxon>Pseudomonadati</taxon>
        <taxon>Pseudomonadota</taxon>
        <taxon>Alphaproteobacteria</taxon>
        <taxon>Rhodobacterales</taxon>
        <taxon>Roseobacteraceae</taxon>
        <taxon>Sinisalibacter</taxon>
    </lineage>
</organism>
<dbReference type="EMBL" id="BMGI01000001">
    <property type="protein sequence ID" value="GGD19478.1"/>
    <property type="molecule type" value="Genomic_DNA"/>
</dbReference>
<evidence type="ECO:0000313" key="1">
    <source>
        <dbReference type="EMBL" id="GGD19478.1"/>
    </source>
</evidence>
<sequence>MQTCYRMTKHAHERSTARSIPPGIAQMILDYGISREAGDGARKFALSGESLSALRRDFGRDFPKVVESYRRRGAYVVVVADKIITVAFADRPIFN</sequence>
<evidence type="ECO:0000313" key="2">
    <source>
        <dbReference type="Proteomes" id="UP000617355"/>
    </source>
</evidence>
<comment type="caution">
    <text evidence="1">The sequence shown here is derived from an EMBL/GenBank/DDBJ whole genome shotgun (WGS) entry which is preliminary data.</text>
</comment>
<dbReference type="Proteomes" id="UP000617355">
    <property type="component" value="Unassembled WGS sequence"/>
</dbReference>
<evidence type="ECO:0008006" key="3">
    <source>
        <dbReference type="Google" id="ProtNLM"/>
    </source>
</evidence>
<dbReference type="RefSeq" id="WP_188525568.1">
    <property type="nucleotide sequence ID" value="NZ_BMGI01000001.1"/>
</dbReference>
<accession>A0ABQ1QAE2</accession>
<protein>
    <recommendedName>
        <fullName evidence="3">DUF4258 domain-containing protein</fullName>
    </recommendedName>
</protein>
<proteinExistence type="predicted"/>
<keyword evidence="2" id="KW-1185">Reference proteome</keyword>